<dbReference type="GeneID" id="54332932"/>
<sequence>MNTPSSEALPSSQNTRSVSPPPQYSSQEPYRNPRPNNRSLARTRQISVSTGDNIRYGATSNAMLGEGTNCWSDEFTASAVLSLLHREPLSPLPCPVTYNPISARNTSLLTCTVCFETFRDDFFPDAPIAAGCDHASMPGTHICLGCLRRSLDVQLSSSDTNQLECPLCHEQLSDEEVHRWASRRTFQAYDRRRTWQVLEEDAEFIMCIRSDCGYGQLHAGGLEDPIVVCGSCGTRTCFIHRQTPWHEGLTCAQYEDMINPRVSNDSIEAYPENTPDVSSESHEWTHPAVSPRKGRGNTSDAAYVGMNGAGTAASVGTGDIETRNVFYPRSE</sequence>
<proteinExistence type="predicted"/>
<keyword evidence="2 5" id="KW-0863">Zinc-finger</keyword>
<keyword evidence="4" id="KW-0862">Zinc</keyword>
<dbReference type="GO" id="GO:0008270">
    <property type="term" value="F:zinc ion binding"/>
    <property type="evidence" value="ECO:0007669"/>
    <property type="project" value="UniProtKB-KW"/>
</dbReference>
<evidence type="ECO:0000313" key="8">
    <source>
        <dbReference type="EMBL" id="KAA8643461.1"/>
    </source>
</evidence>
<evidence type="ECO:0000259" key="7">
    <source>
        <dbReference type="PROSITE" id="PS50089"/>
    </source>
</evidence>
<dbReference type="Pfam" id="PF01485">
    <property type="entry name" value="IBR"/>
    <property type="match status" value="1"/>
</dbReference>
<dbReference type="SMART" id="SM00647">
    <property type="entry name" value="IBR"/>
    <property type="match status" value="1"/>
</dbReference>
<comment type="caution">
    <text evidence="8">The sequence shown here is derived from an EMBL/GenBank/DDBJ whole genome shotgun (WGS) entry which is preliminary data.</text>
</comment>
<dbReference type="PROSITE" id="PS50089">
    <property type="entry name" value="ZF_RING_2"/>
    <property type="match status" value="1"/>
</dbReference>
<feature type="region of interest" description="Disordered" evidence="6">
    <location>
        <begin position="1"/>
        <end position="46"/>
    </location>
</feature>
<dbReference type="RefSeq" id="XP_033422823.1">
    <property type="nucleotide sequence ID" value="XM_033574805.1"/>
</dbReference>
<evidence type="ECO:0000256" key="3">
    <source>
        <dbReference type="ARBA" id="ARBA00022786"/>
    </source>
</evidence>
<organism evidence="8 9">
    <name type="scientific">Aspergillus tanneri</name>
    <dbReference type="NCBI Taxonomy" id="1220188"/>
    <lineage>
        <taxon>Eukaryota</taxon>
        <taxon>Fungi</taxon>
        <taxon>Dikarya</taxon>
        <taxon>Ascomycota</taxon>
        <taxon>Pezizomycotina</taxon>
        <taxon>Eurotiomycetes</taxon>
        <taxon>Eurotiomycetidae</taxon>
        <taxon>Eurotiales</taxon>
        <taxon>Aspergillaceae</taxon>
        <taxon>Aspergillus</taxon>
        <taxon>Aspergillus subgen. Circumdati</taxon>
    </lineage>
</organism>
<evidence type="ECO:0000256" key="6">
    <source>
        <dbReference type="SAM" id="MobiDB-lite"/>
    </source>
</evidence>
<evidence type="ECO:0000256" key="4">
    <source>
        <dbReference type="ARBA" id="ARBA00022833"/>
    </source>
</evidence>
<reference evidence="8 9" key="1">
    <citation type="submission" date="2019-08" db="EMBL/GenBank/DDBJ databases">
        <title>The genome sequence of a newly discovered highly antifungal drug resistant Aspergillus species, Aspergillus tanneri NIH 1004.</title>
        <authorList>
            <person name="Mounaud S."/>
            <person name="Singh I."/>
            <person name="Joardar V."/>
            <person name="Pakala S."/>
            <person name="Pakala S."/>
            <person name="Venepally P."/>
            <person name="Chung J.K."/>
            <person name="Losada L."/>
            <person name="Nierman W.C."/>
        </authorList>
    </citation>
    <scope>NUCLEOTIDE SEQUENCE [LARGE SCALE GENOMIC DNA]</scope>
    <source>
        <strain evidence="8 9">NIH1004</strain>
    </source>
</reference>
<evidence type="ECO:0000256" key="5">
    <source>
        <dbReference type="PROSITE-ProRule" id="PRU00175"/>
    </source>
</evidence>
<keyword evidence="3" id="KW-0833">Ubl conjugation pathway</keyword>
<feature type="compositionally biased region" description="Polar residues" evidence="6">
    <location>
        <begin position="34"/>
        <end position="46"/>
    </location>
</feature>
<dbReference type="InterPro" id="IPR001841">
    <property type="entry name" value="Znf_RING"/>
</dbReference>
<feature type="domain" description="RING-type" evidence="7">
    <location>
        <begin position="111"/>
        <end position="169"/>
    </location>
</feature>
<dbReference type="AlphaFoldDB" id="A0A5M9M9J7"/>
<dbReference type="OrthoDB" id="1431934at2759"/>
<name>A0A5M9M9J7_9EURO</name>
<accession>A0A5M9M9J7</accession>
<keyword evidence="1" id="KW-0479">Metal-binding</keyword>
<evidence type="ECO:0000313" key="9">
    <source>
        <dbReference type="Proteomes" id="UP000324241"/>
    </source>
</evidence>
<dbReference type="SUPFAM" id="SSF57850">
    <property type="entry name" value="RING/U-box"/>
    <property type="match status" value="2"/>
</dbReference>
<evidence type="ECO:0000256" key="2">
    <source>
        <dbReference type="ARBA" id="ARBA00022771"/>
    </source>
</evidence>
<dbReference type="VEuPathDB" id="FungiDB:EYZ11_001423"/>
<feature type="compositionally biased region" description="Polar residues" evidence="6">
    <location>
        <begin position="1"/>
        <end position="16"/>
    </location>
</feature>
<dbReference type="CDD" id="cd20335">
    <property type="entry name" value="BRcat_RBR"/>
    <property type="match status" value="1"/>
</dbReference>
<feature type="region of interest" description="Disordered" evidence="6">
    <location>
        <begin position="271"/>
        <end position="302"/>
    </location>
</feature>
<gene>
    <name evidence="8" type="ORF">ATNIH1004_010230</name>
</gene>
<dbReference type="InterPro" id="IPR013083">
    <property type="entry name" value="Znf_RING/FYVE/PHD"/>
</dbReference>
<dbReference type="EMBL" id="QUQM01000005">
    <property type="protein sequence ID" value="KAA8643461.1"/>
    <property type="molecule type" value="Genomic_DNA"/>
</dbReference>
<evidence type="ECO:0000256" key="1">
    <source>
        <dbReference type="ARBA" id="ARBA00022723"/>
    </source>
</evidence>
<dbReference type="InterPro" id="IPR002867">
    <property type="entry name" value="IBR_dom"/>
</dbReference>
<dbReference type="Gene3D" id="3.30.40.10">
    <property type="entry name" value="Zinc/RING finger domain, C3HC4 (zinc finger)"/>
    <property type="match status" value="1"/>
</dbReference>
<protein>
    <recommendedName>
        <fullName evidence="7">RING-type domain-containing protein</fullName>
    </recommendedName>
</protein>
<dbReference type="Proteomes" id="UP000324241">
    <property type="component" value="Unassembled WGS sequence"/>
</dbReference>